<gene>
    <name evidence="1" type="ORF">QGN29_10935</name>
</gene>
<dbReference type="AlphaFoldDB" id="A0AA52H920"/>
<dbReference type="EMBL" id="CP123872">
    <property type="protein sequence ID" value="WND02062.1"/>
    <property type="molecule type" value="Genomic_DNA"/>
</dbReference>
<accession>A0AA52H920</accession>
<keyword evidence="2" id="KW-1185">Reference proteome</keyword>
<dbReference type="KEGG" id="tmk:QGN29_10935"/>
<name>A0AA52H920_9PROT</name>
<dbReference type="RefSeq" id="WP_310797897.1">
    <property type="nucleotide sequence ID" value="NZ_CP123872.1"/>
</dbReference>
<proteinExistence type="predicted"/>
<evidence type="ECO:0000313" key="1">
    <source>
        <dbReference type="EMBL" id="WND02062.1"/>
    </source>
</evidence>
<dbReference type="Proteomes" id="UP001268683">
    <property type="component" value="Chromosome"/>
</dbReference>
<evidence type="ECO:0000313" key="2">
    <source>
        <dbReference type="Proteomes" id="UP001268683"/>
    </source>
</evidence>
<reference evidence="1" key="1">
    <citation type="submission" date="2023-04" db="EMBL/GenBank/DDBJ databases">
        <title>Complete genome sequence of Temperatibacter marinus.</title>
        <authorList>
            <person name="Rong J.-C."/>
            <person name="Yi M.-L."/>
            <person name="Zhao Q."/>
        </authorList>
    </citation>
    <scope>NUCLEOTIDE SEQUENCE</scope>
    <source>
        <strain evidence="1">NBRC 110045</strain>
    </source>
</reference>
<organism evidence="1 2">
    <name type="scientific">Temperatibacter marinus</name>
    <dbReference type="NCBI Taxonomy" id="1456591"/>
    <lineage>
        <taxon>Bacteria</taxon>
        <taxon>Pseudomonadati</taxon>
        <taxon>Pseudomonadota</taxon>
        <taxon>Alphaproteobacteria</taxon>
        <taxon>Kordiimonadales</taxon>
        <taxon>Temperatibacteraceae</taxon>
        <taxon>Temperatibacter</taxon>
    </lineage>
</organism>
<protein>
    <submittedName>
        <fullName evidence="1">Uncharacterized protein</fullName>
    </submittedName>
</protein>
<sequence>MDKFMQSFLAERAAKNIPQEVKELLLIRQQAEQTLRRLDRLLHRFHEIIDTHGPEGQRPLFDQADCRAIRKVKNAFLEGGISMPSHSHEKEEGFAYQGLKALVKALKGGDSAHFHLSS</sequence>